<dbReference type="GO" id="GO:0003723">
    <property type="term" value="F:RNA binding"/>
    <property type="evidence" value="ECO:0000318"/>
    <property type="project" value="GO_Central"/>
</dbReference>
<dbReference type="SUPFAM" id="SSF52540">
    <property type="entry name" value="P-loop containing nucleoside triphosphate hydrolases"/>
    <property type="match status" value="1"/>
</dbReference>
<dbReference type="GO" id="GO:0004386">
    <property type="term" value="F:helicase activity"/>
    <property type="evidence" value="ECO:0007669"/>
    <property type="project" value="InterPro"/>
</dbReference>
<dbReference type="InterPro" id="IPR041677">
    <property type="entry name" value="DNA2/NAM7_AAA_11"/>
</dbReference>
<dbReference type="InterPro" id="IPR041679">
    <property type="entry name" value="DNA2/NAM7-like_C"/>
</dbReference>
<proteinExistence type="predicted"/>
<keyword evidence="5" id="KW-1185">Reference proteome</keyword>
<organism evidence="4 5">
    <name type="scientific">Thalassiosira pseudonana</name>
    <name type="common">Marine diatom</name>
    <name type="synonym">Cyclotella nana</name>
    <dbReference type="NCBI Taxonomy" id="35128"/>
    <lineage>
        <taxon>Eukaryota</taxon>
        <taxon>Sar</taxon>
        <taxon>Stramenopiles</taxon>
        <taxon>Ochrophyta</taxon>
        <taxon>Bacillariophyta</taxon>
        <taxon>Coscinodiscophyceae</taxon>
        <taxon>Thalassiosirophycidae</taxon>
        <taxon>Thalassiosirales</taxon>
        <taxon>Thalassiosiraceae</taxon>
        <taxon>Thalassiosira</taxon>
    </lineage>
</organism>
<reference evidence="4 5" key="2">
    <citation type="journal article" date="2008" name="Nature">
        <title>The Phaeodactylum genome reveals the evolutionary history of diatom genomes.</title>
        <authorList>
            <person name="Bowler C."/>
            <person name="Allen A.E."/>
            <person name="Badger J.H."/>
            <person name="Grimwood J."/>
            <person name="Jabbari K."/>
            <person name="Kuo A."/>
            <person name="Maheswari U."/>
            <person name="Martens C."/>
            <person name="Maumus F."/>
            <person name="Otillar R.P."/>
            <person name="Rayko E."/>
            <person name="Salamov A."/>
            <person name="Vandepoele K."/>
            <person name="Beszteri B."/>
            <person name="Gruber A."/>
            <person name="Heijde M."/>
            <person name="Katinka M."/>
            <person name="Mock T."/>
            <person name="Valentin K."/>
            <person name="Verret F."/>
            <person name="Berges J.A."/>
            <person name="Brownlee C."/>
            <person name="Cadoret J.P."/>
            <person name="Chiovitti A."/>
            <person name="Choi C.J."/>
            <person name="Coesel S."/>
            <person name="De Martino A."/>
            <person name="Detter J.C."/>
            <person name="Durkin C."/>
            <person name="Falciatore A."/>
            <person name="Fournet J."/>
            <person name="Haruta M."/>
            <person name="Huysman M.J."/>
            <person name="Jenkins B.D."/>
            <person name="Jiroutova K."/>
            <person name="Jorgensen R.E."/>
            <person name="Joubert Y."/>
            <person name="Kaplan A."/>
            <person name="Kroger N."/>
            <person name="Kroth P.G."/>
            <person name="La Roche J."/>
            <person name="Lindquist E."/>
            <person name="Lommer M."/>
            <person name="Martin-Jezequel V."/>
            <person name="Lopez P.J."/>
            <person name="Lucas S."/>
            <person name="Mangogna M."/>
            <person name="McGinnis K."/>
            <person name="Medlin L.K."/>
            <person name="Montsant A."/>
            <person name="Oudot-Le Secq M.P."/>
            <person name="Napoli C."/>
            <person name="Obornik M."/>
            <person name="Parker M.S."/>
            <person name="Petit J.L."/>
            <person name="Porcel B.M."/>
            <person name="Poulsen N."/>
            <person name="Robison M."/>
            <person name="Rychlewski L."/>
            <person name="Rynearson T.A."/>
            <person name="Schmutz J."/>
            <person name="Shapiro H."/>
            <person name="Siaut M."/>
            <person name="Stanley M."/>
            <person name="Sussman M.R."/>
            <person name="Taylor A.R."/>
            <person name="Vardi A."/>
            <person name="von Dassow P."/>
            <person name="Vyverman W."/>
            <person name="Willis A."/>
            <person name="Wyrwicz L.S."/>
            <person name="Rokhsar D.S."/>
            <person name="Weissenbach J."/>
            <person name="Armbrust E.V."/>
            <person name="Green B.R."/>
            <person name="Van de Peer Y."/>
            <person name="Grigoriev I.V."/>
        </authorList>
    </citation>
    <scope>NUCLEOTIDE SEQUENCE [LARGE SCALE GENOMIC DNA]</scope>
    <source>
        <strain evidence="4 5">CCMP1335</strain>
    </source>
</reference>
<dbReference type="GeneID" id="7442022"/>
<dbReference type="RefSeq" id="XP_002294245.1">
    <property type="nucleotide sequence ID" value="XM_002294209.1"/>
</dbReference>
<dbReference type="STRING" id="35128.B8CDH7"/>
<evidence type="ECO:0000259" key="2">
    <source>
        <dbReference type="Pfam" id="PF13086"/>
    </source>
</evidence>
<dbReference type="HOGENOM" id="CLU_449507_0_0_1"/>
<name>B8CDH7_THAPS</name>
<feature type="coiled-coil region" evidence="1">
    <location>
        <begin position="136"/>
        <end position="163"/>
    </location>
</feature>
<gene>
    <name evidence="4" type="ORF">THAPSDRAFT_264317</name>
</gene>
<accession>B8CDH7</accession>
<evidence type="ECO:0000256" key="1">
    <source>
        <dbReference type="SAM" id="Coils"/>
    </source>
</evidence>
<evidence type="ECO:0000313" key="4">
    <source>
        <dbReference type="EMBL" id="EED88600.1"/>
    </source>
</evidence>
<dbReference type="Pfam" id="PF13087">
    <property type="entry name" value="AAA_12"/>
    <property type="match status" value="1"/>
</dbReference>
<dbReference type="AlphaFoldDB" id="B8CDH7"/>
<dbReference type="CDD" id="cd18042">
    <property type="entry name" value="DEXXQc_SETX"/>
    <property type="match status" value="1"/>
</dbReference>
<dbReference type="PANTHER" id="PTHR10887">
    <property type="entry name" value="DNA2/NAM7 HELICASE FAMILY"/>
    <property type="match status" value="1"/>
</dbReference>
<sequence length="608" mass="67375">FTLIKGPPGTGKSTTLVSVLNALHLRQYQEYYTAIERIVTESDASTYYEELAALNKASEVKPRILVCAPSNSAIDNVVMKIMTDRFVDGNGAKYSPSIVRAGVGIVNPAVKKVGLKQTVDAIISSGTDVVKLDALITTGRKQLKRMQTEIQKLKARVHALLESCPYPICEDWEVRIDEASPHEKPIQIKRMPHYIALLKNLTKYVERHNNETLTLEKYIILQNAANTRREGGGIEPSSSLVHELETHVLNSNHIILTTLGSAGGRSIEAASKFKVIVIDEAAQSAEPSTLVALQLGSSHAILVGDPQQLPATIFSVSGRSTKYDRSLFQRLEECRHPVMMLNTQYRMHPIISEFPRHIFYEGMLLDGPNVQKPDFGGTLKTAIVGKFPHIKPFNIFDLDSKEERDGTSLSNTNEAQLALHLYCALDRETNGLLAKSRVAVITPYSQQTALLHRLFEEQFGNAYSSRVEISTVDAFQGREAGLVIYSCVRAAGSKGIGFLSDVQRMNVALTRAKYFLFVIARCRSIMVNPYWRNLVGYAREKSAIIAVPMDRRNSNKGNQFPDLKRLTPLHNTGGSGDISDDTSVVGSVSFGKSSDGRWIRHTELLEYG</sequence>
<dbReference type="FunFam" id="3.40.50.300:FF:002371">
    <property type="entry name" value="Predicted protein"/>
    <property type="match status" value="1"/>
</dbReference>
<protein>
    <submittedName>
        <fullName evidence="4">Uncharacterized protein</fullName>
    </submittedName>
</protein>
<dbReference type="InterPro" id="IPR047187">
    <property type="entry name" value="SF1_C_Upf1"/>
</dbReference>
<feature type="domain" description="DNA2/NAM7 helicase helicase" evidence="2">
    <location>
        <begin position="1"/>
        <end position="315"/>
    </location>
</feature>
<dbReference type="PANTHER" id="PTHR10887:SF495">
    <property type="entry name" value="HELICASE SENATAXIN ISOFORM X1-RELATED"/>
    <property type="match status" value="1"/>
</dbReference>
<dbReference type="OMA" id="AEIVCCT"/>
<dbReference type="Pfam" id="PF13086">
    <property type="entry name" value="AAA_11"/>
    <property type="match status" value="1"/>
</dbReference>
<reference evidence="4 5" key="1">
    <citation type="journal article" date="2004" name="Science">
        <title>The genome of the diatom Thalassiosira pseudonana: ecology, evolution, and metabolism.</title>
        <authorList>
            <person name="Armbrust E.V."/>
            <person name="Berges J.A."/>
            <person name="Bowler C."/>
            <person name="Green B.R."/>
            <person name="Martinez D."/>
            <person name="Putnam N.H."/>
            <person name="Zhou S."/>
            <person name="Allen A.E."/>
            <person name="Apt K.E."/>
            <person name="Bechner M."/>
            <person name="Brzezinski M.A."/>
            <person name="Chaal B.K."/>
            <person name="Chiovitti A."/>
            <person name="Davis A.K."/>
            <person name="Demarest M.S."/>
            <person name="Detter J.C."/>
            <person name="Glavina T."/>
            <person name="Goodstein D."/>
            <person name="Hadi M.Z."/>
            <person name="Hellsten U."/>
            <person name="Hildebrand M."/>
            <person name="Jenkins B.D."/>
            <person name="Jurka J."/>
            <person name="Kapitonov V.V."/>
            <person name="Kroger N."/>
            <person name="Lau W.W."/>
            <person name="Lane T.W."/>
            <person name="Larimer F.W."/>
            <person name="Lippmeier J.C."/>
            <person name="Lucas S."/>
            <person name="Medina M."/>
            <person name="Montsant A."/>
            <person name="Obornik M."/>
            <person name="Parker M.S."/>
            <person name="Palenik B."/>
            <person name="Pazour G.J."/>
            <person name="Richardson P.M."/>
            <person name="Rynearson T.A."/>
            <person name="Saito M.A."/>
            <person name="Schwartz D.C."/>
            <person name="Thamatrakoln K."/>
            <person name="Valentin K."/>
            <person name="Vardi A."/>
            <person name="Wilkerson F.P."/>
            <person name="Rokhsar D.S."/>
        </authorList>
    </citation>
    <scope>NUCLEOTIDE SEQUENCE [LARGE SCALE GENOMIC DNA]</scope>
    <source>
        <strain evidence="4 5">CCMP1335</strain>
    </source>
</reference>
<dbReference type="InParanoid" id="B8CDH7"/>
<dbReference type="InterPro" id="IPR027417">
    <property type="entry name" value="P-loop_NTPase"/>
</dbReference>
<dbReference type="KEGG" id="tps:THAPSDRAFT_264317"/>
<feature type="non-terminal residue" evidence="4">
    <location>
        <position position="608"/>
    </location>
</feature>
<feature type="domain" description="DNA2/NAM7 helicase-like C-terminal" evidence="3">
    <location>
        <begin position="323"/>
        <end position="521"/>
    </location>
</feature>
<dbReference type="Proteomes" id="UP000001449">
    <property type="component" value="Chromosome 15"/>
</dbReference>
<dbReference type="EMBL" id="CM000650">
    <property type="protein sequence ID" value="EED88600.1"/>
    <property type="molecule type" value="Genomic_DNA"/>
</dbReference>
<dbReference type="eggNOG" id="KOG1801">
    <property type="taxonomic scope" value="Eukaryota"/>
</dbReference>
<evidence type="ECO:0000259" key="3">
    <source>
        <dbReference type="Pfam" id="PF13087"/>
    </source>
</evidence>
<keyword evidence="1" id="KW-0175">Coiled coil</keyword>
<dbReference type="CDD" id="cd18808">
    <property type="entry name" value="SF1_C_Upf1"/>
    <property type="match status" value="1"/>
</dbReference>
<evidence type="ECO:0000313" key="5">
    <source>
        <dbReference type="Proteomes" id="UP000001449"/>
    </source>
</evidence>
<dbReference type="Gene3D" id="3.40.50.300">
    <property type="entry name" value="P-loop containing nucleotide triphosphate hydrolases"/>
    <property type="match status" value="2"/>
</dbReference>
<dbReference type="InterPro" id="IPR045055">
    <property type="entry name" value="DNA2/NAM7-like"/>
</dbReference>
<dbReference type="PaxDb" id="35128-Thaps264317"/>